<dbReference type="Pfam" id="PF06980">
    <property type="entry name" value="DUF1302"/>
    <property type="match status" value="1"/>
</dbReference>
<dbReference type="Proteomes" id="UP000199032">
    <property type="component" value="Unassembled WGS sequence"/>
</dbReference>
<keyword evidence="1" id="KW-0732">Signal</keyword>
<feature type="chain" id="PRO_5006624141" evidence="1">
    <location>
        <begin position="25"/>
        <end position="454"/>
    </location>
</feature>
<dbReference type="AlphaFoldDB" id="A0A0S4LNZ4"/>
<dbReference type="OrthoDB" id="9763101at2"/>
<dbReference type="EMBL" id="CZQA01000013">
    <property type="protein sequence ID" value="CUS39303.1"/>
    <property type="molecule type" value="Genomic_DNA"/>
</dbReference>
<name>A0A0S4LNZ4_9BACT</name>
<proteinExistence type="predicted"/>
<evidence type="ECO:0000256" key="1">
    <source>
        <dbReference type="SAM" id="SignalP"/>
    </source>
</evidence>
<reference evidence="2 3" key="1">
    <citation type="submission" date="2015-10" db="EMBL/GenBank/DDBJ databases">
        <authorList>
            <person name="Gilbert D.G."/>
        </authorList>
    </citation>
    <scope>NUCLEOTIDE SEQUENCE [LARGE SCALE GENOMIC DNA]</scope>
    <source>
        <strain evidence="2">COMA1</strain>
    </source>
</reference>
<organism evidence="2 3">
    <name type="scientific">Candidatus Nitrospira nitrosa</name>
    <dbReference type="NCBI Taxonomy" id="1742972"/>
    <lineage>
        <taxon>Bacteria</taxon>
        <taxon>Pseudomonadati</taxon>
        <taxon>Nitrospirota</taxon>
        <taxon>Nitrospiria</taxon>
        <taxon>Nitrospirales</taxon>
        <taxon>Nitrospiraceae</taxon>
        <taxon>Nitrospira</taxon>
    </lineage>
</organism>
<feature type="signal peptide" evidence="1">
    <location>
        <begin position="1"/>
        <end position="24"/>
    </location>
</feature>
<dbReference type="STRING" id="1742972.COMA1_70138"/>
<sequence>MARSYTTCGILALAGWLIAASAMAESTADDTQSSQLSNHRFSAVLESEAAYGMARDRADKLEMLLEPQWEYRWSEDTRITGIARLYTEGFDHLEPGRLSQGEVSPNSRRLQLGDRTDVELREFYLRTRLWGMHLTLGKQQVVWGKADGLKLLDVVNPQNFREFILDNFDDSRIPLWTVNAEVPVGGGNLQLLWIPDRTYHRLPQADATFAFSSPLIVPQAPPGVMVNLRPLERPNNIMMDSDVGMRFSKFWHGWDLTVNYLYHFADFPVLFQSVLLTPSGATVTVNPRYERNHLIGGSFSNAFGNLTVRGEAIYNTDQFVLTTNRRDGDGVIKSGEIAYVFGLDWSGIEDTMLSVQLFQSWLLHPGEGMVRDPLDTMTTVLLRRHFLNETLETEVIWLQSVNQGDGLVRPKVSYELRDNLKIWTGFDLFYGDRKGLFGQFDRNDRLVIGMEMGL</sequence>
<evidence type="ECO:0000313" key="3">
    <source>
        <dbReference type="Proteomes" id="UP000199032"/>
    </source>
</evidence>
<keyword evidence="3" id="KW-1185">Reference proteome</keyword>
<gene>
    <name evidence="2" type="ORF">COMA1_70138</name>
</gene>
<evidence type="ECO:0000313" key="2">
    <source>
        <dbReference type="EMBL" id="CUS39303.1"/>
    </source>
</evidence>
<dbReference type="InterPro" id="IPR010727">
    <property type="entry name" value="DUF1302"/>
</dbReference>
<dbReference type="RefSeq" id="WP_090751167.1">
    <property type="nucleotide sequence ID" value="NZ_CZQA01000013.1"/>
</dbReference>
<protein>
    <submittedName>
        <fullName evidence="2">Uncharacterized protein</fullName>
    </submittedName>
</protein>
<accession>A0A0S4LNZ4</accession>